<feature type="compositionally biased region" description="Acidic residues" evidence="1">
    <location>
        <begin position="107"/>
        <end position="118"/>
    </location>
</feature>
<evidence type="ECO:0000259" key="3">
    <source>
        <dbReference type="Pfam" id="PF13600"/>
    </source>
</evidence>
<feature type="domain" description="DUF4139" evidence="2">
    <location>
        <begin position="305"/>
        <end position="805"/>
    </location>
</feature>
<organism evidence="4 5">
    <name type="scientific">Aspergillus fijiensis CBS 313.89</name>
    <dbReference type="NCBI Taxonomy" id="1448319"/>
    <lineage>
        <taxon>Eukaryota</taxon>
        <taxon>Fungi</taxon>
        <taxon>Dikarya</taxon>
        <taxon>Ascomycota</taxon>
        <taxon>Pezizomycotina</taxon>
        <taxon>Eurotiomycetes</taxon>
        <taxon>Eurotiomycetidae</taxon>
        <taxon>Eurotiales</taxon>
        <taxon>Aspergillaceae</taxon>
        <taxon>Aspergillus</taxon>
    </lineage>
</organism>
<evidence type="ECO:0000313" key="5">
    <source>
        <dbReference type="Proteomes" id="UP000249789"/>
    </source>
</evidence>
<dbReference type="AlphaFoldDB" id="A0A8G1RZM2"/>
<evidence type="ECO:0000259" key="2">
    <source>
        <dbReference type="Pfam" id="PF13598"/>
    </source>
</evidence>
<dbReference type="InterPro" id="IPR037291">
    <property type="entry name" value="DUF4139"/>
</dbReference>
<protein>
    <recommendedName>
        <fullName evidence="6">DUF4139 domain-containing protein</fullName>
    </recommendedName>
</protein>
<feature type="compositionally biased region" description="Low complexity" evidence="1">
    <location>
        <begin position="417"/>
        <end position="426"/>
    </location>
</feature>
<dbReference type="EMBL" id="KZ824621">
    <property type="protein sequence ID" value="RAK82550.1"/>
    <property type="molecule type" value="Genomic_DNA"/>
</dbReference>
<dbReference type="VEuPathDB" id="FungiDB:BO72DRAFT_491039"/>
<feature type="compositionally biased region" description="Basic residues" evidence="1">
    <location>
        <begin position="244"/>
        <end position="254"/>
    </location>
</feature>
<proteinExistence type="predicted"/>
<dbReference type="Proteomes" id="UP000249789">
    <property type="component" value="Unassembled WGS sequence"/>
</dbReference>
<feature type="region of interest" description="Disordered" evidence="1">
    <location>
        <begin position="414"/>
        <end position="433"/>
    </location>
</feature>
<gene>
    <name evidence="4" type="ORF">BO72DRAFT_491039</name>
</gene>
<evidence type="ECO:0000256" key="1">
    <source>
        <dbReference type="SAM" id="MobiDB-lite"/>
    </source>
</evidence>
<reference evidence="4 5" key="1">
    <citation type="submission" date="2018-02" db="EMBL/GenBank/DDBJ databases">
        <title>The genomes of Aspergillus section Nigri reveals drivers in fungal speciation.</title>
        <authorList>
            <consortium name="DOE Joint Genome Institute"/>
            <person name="Vesth T.C."/>
            <person name="Nybo J."/>
            <person name="Theobald S."/>
            <person name="Brandl J."/>
            <person name="Frisvad J.C."/>
            <person name="Nielsen K.F."/>
            <person name="Lyhne E.K."/>
            <person name="Kogle M.E."/>
            <person name="Kuo A."/>
            <person name="Riley R."/>
            <person name="Clum A."/>
            <person name="Nolan M."/>
            <person name="Lipzen A."/>
            <person name="Salamov A."/>
            <person name="Henrissat B."/>
            <person name="Wiebenga A."/>
            <person name="De vries R.P."/>
            <person name="Grigoriev I.V."/>
            <person name="Mortensen U.H."/>
            <person name="Andersen M.R."/>
            <person name="Baker S.E."/>
        </authorList>
    </citation>
    <scope>NUCLEOTIDE SEQUENCE [LARGE SCALE GENOMIC DNA]</scope>
    <source>
        <strain evidence="4 5">CBS 313.89</strain>
    </source>
</reference>
<evidence type="ECO:0000313" key="4">
    <source>
        <dbReference type="EMBL" id="RAK82550.1"/>
    </source>
</evidence>
<sequence length="813" mass="88439">MSDHTTTTTTTTDNTTEILLTSLPTKTVTFQPTRATIVREVPVTIHPGPNTLTIHGLDPQADFDSIRIEGSGPACITDFQTEVVKSRLYALEANEGEQDVSSSDSSSSEDDEADDEPEELRLVRAELRTAKEKAALAGIRRDVAGSLIDFLQEQKRGSVFPTAGAGFGRPQQQQQQVEVYKVGEFMDLFNARGKEEGEKHYRALVEAEEAEEDVARLMGKVQKVEKRVFKEKRKKEAAREKERQARRKEKMQRKERKERLEKEQKSFRKNRVGEVVVHLDGEAPFADGDADDGEGKKQGDNNVMLRLSYVVAGPSWVPRYDLSINTPASSAKMVYRAEFRNACSETWRDARVTLSTSQASFSGLGERIPSLQAWQLMVQADNNNKNQEQTSWENILRSKPEQRHLMPVQTLHKSLFQQQQQQQQQQPSRNASVFGPNHVVTAAASRPFGNTAPAAPPQQVQGGLFGQAAAPPPPPPPARQSGGALFGGLPPTTTSGPLFGAPANPPPTGTSGPQSGGFGRSMSGGLFGSVPGPSQAQPTALMSTTTASMQPFAQSGENDPTQEGPKPSFGSPPPPPKTIPDLEHQESFQQDYGLTTTYDLPGHRTVIPSLVARRHLLADLHLDSVTLSYTIVPKQRAAAFLQAKIQNSSASVSLLRGKVGITIDGTFLGTADLPSCGPKKSFTLPLGVDPLIQVTYGRPTVRRTTGSGGLFSQKEEAAVFRRTCRVKNTRSNAVEVAVVDQVPVSDDERLKVQILEPKGLVQEGDDAQMKEGAVHLGKAGEVKWVVKLAPGKEVKLVLEYEARVPAGSEVSEV</sequence>
<feature type="region of interest" description="Disordered" evidence="1">
    <location>
        <begin position="94"/>
        <end position="118"/>
    </location>
</feature>
<keyword evidence="5" id="KW-1185">Reference proteome</keyword>
<dbReference type="InterPro" id="IPR011935">
    <property type="entry name" value="CHP02231"/>
</dbReference>
<dbReference type="Pfam" id="PF13600">
    <property type="entry name" value="DUF4140"/>
    <property type="match status" value="1"/>
</dbReference>
<feature type="region of interest" description="Disordered" evidence="1">
    <location>
        <begin position="447"/>
        <end position="582"/>
    </location>
</feature>
<name>A0A8G1RZM2_9EURO</name>
<evidence type="ECO:0008006" key="6">
    <source>
        <dbReference type="Google" id="ProtNLM"/>
    </source>
</evidence>
<feature type="compositionally biased region" description="Polar residues" evidence="1">
    <location>
        <begin position="532"/>
        <end position="561"/>
    </location>
</feature>
<dbReference type="OrthoDB" id="10068793at2759"/>
<dbReference type="InterPro" id="IPR025554">
    <property type="entry name" value="DUF4140"/>
</dbReference>
<dbReference type="RefSeq" id="XP_040806560.1">
    <property type="nucleotide sequence ID" value="XM_040948163.1"/>
</dbReference>
<dbReference type="PANTHER" id="PTHR31005:SF8">
    <property type="entry name" value="DUF4139 DOMAIN-CONTAINING PROTEIN"/>
    <property type="match status" value="1"/>
</dbReference>
<dbReference type="Pfam" id="PF13598">
    <property type="entry name" value="DUF4139"/>
    <property type="match status" value="1"/>
</dbReference>
<accession>A0A8G1RZM2</accession>
<dbReference type="GeneID" id="63865496"/>
<feature type="region of interest" description="Disordered" evidence="1">
    <location>
        <begin position="235"/>
        <end position="266"/>
    </location>
</feature>
<feature type="compositionally biased region" description="Basic and acidic residues" evidence="1">
    <location>
        <begin position="255"/>
        <end position="266"/>
    </location>
</feature>
<dbReference type="PANTHER" id="PTHR31005">
    <property type="entry name" value="DUF4139 DOMAIN-CONTAINING PROTEIN"/>
    <property type="match status" value="1"/>
</dbReference>
<feature type="domain" description="DUF4140" evidence="3">
    <location>
        <begin position="28"/>
        <end position="135"/>
    </location>
</feature>